<proteinExistence type="predicted"/>
<comment type="caution">
    <text evidence="2">The sequence shown here is derived from an EMBL/GenBank/DDBJ whole genome shotgun (WGS) entry which is preliminary data.</text>
</comment>
<evidence type="ECO:0000313" key="2">
    <source>
        <dbReference type="EMBL" id="KAL1494500.1"/>
    </source>
</evidence>
<organism evidence="2 3">
    <name type="scientific">Hypothenemus hampei</name>
    <name type="common">Coffee berry borer</name>
    <dbReference type="NCBI Taxonomy" id="57062"/>
    <lineage>
        <taxon>Eukaryota</taxon>
        <taxon>Metazoa</taxon>
        <taxon>Ecdysozoa</taxon>
        <taxon>Arthropoda</taxon>
        <taxon>Hexapoda</taxon>
        <taxon>Insecta</taxon>
        <taxon>Pterygota</taxon>
        <taxon>Neoptera</taxon>
        <taxon>Endopterygota</taxon>
        <taxon>Coleoptera</taxon>
        <taxon>Polyphaga</taxon>
        <taxon>Cucujiformia</taxon>
        <taxon>Curculionidae</taxon>
        <taxon>Scolytinae</taxon>
        <taxon>Hypothenemus</taxon>
    </lineage>
</organism>
<dbReference type="EMBL" id="JBDJPC010000007">
    <property type="protein sequence ID" value="KAL1494500.1"/>
    <property type="molecule type" value="Genomic_DNA"/>
</dbReference>
<gene>
    <name evidence="2" type="ORF">ABEB36_010087</name>
</gene>
<reference evidence="2 3" key="1">
    <citation type="submission" date="2024-05" db="EMBL/GenBank/DDBJ databases">
        <title>Genetic variation in Jamaican populations of the coffee berry borer (Hypothenemus hampei).</title>
        <authorList>
            <person name="Errbii M."/>
            <person name="Myrie A."/>
        </authorList>
    </citation>
    <scope>NUCLEOTIDE SEQUENCE [LARGE SCALE GENOMIC DNA]</scope>
    <source>
        <strain evidence="2">JA-Hopewell-2020-01-JO</strain>
        <tissue evidence="2">Whole body</tissue>
    </source>
</reference>
<name>A0ABD1ELF7_HYPHA</name>
<dbReference type="PANTHER" id="PTHR12333:SF0">
    <property type="entry name" value="COMM DOMAIN-CONTAINING PROTEIN 10"/>
    <property type="match status" value="1"/>
</dbReference>
<dbReference type="InterPro" id="IPR017920">
    <property type="entry name" value="COMM"/>
</dbReference>
<evidence type="ECO:0000313" key="3">
    <source>
        <dbReference type="Proteomes" id="UP001566132"/>
    </source>
</evidence>
<keyword evidence="3" id="KW-1185">Reference proteome</keyword>
<dbReference type="PANTHER" id="PTHR12333">
    <property type="entry name" value="COMM DOMAIN CONTAINING PROTEIN 10"/>
    <property type="match status" value="1"/>
</dbReference>
<protein>
    <recommendedName>
        <fullName evidence="1">COMM domain-containing protein</fullName>
    </recommendedName>
</protein>
<dbReference type="Pfam" id="PF07258">
    <property type="entry name" value="COMM_domain"/>
    <property type="match status" value="1"/>
</dbReference>
<feature type="domain" description="COMM" evidence="1">
    <location>
        <begin position="125"/>
        <end position="195"/>
    </location>
</feature>
<dbReference type="AlphaFoldDB" id="A0ABD1ELF7"/>
<sequence>MTDIKWLTLNNRLQQGVSLINAVNTKRFALLLNHLISASSEEVFTETELEKLQETLKLSEAKLQLLIQSIAYILKQSSKVILKPTELQKQLVELVGFDQEKAEIFTKKWSEKVKKELGEFNDRTQLNDMKWELNLQIGSDMGSKQALPGARIQLDLAKVNDEGQGEKAILELGEEELQQFYNNLEVIQLKLDNLSKTV</sequence>
<evidence type="ECO:0000259" key="1">
    <source>
        <dbReference type="PROSITE" id="PS51269"/>
    </source>
</evidence>
<dbReference type="PROSITE" id="PS51269">
    <property type="entry name" value="COMM"/>
    <property type="match status" value="1"/>
</dbReference>
<accession>A0ABD1ELF7</accession>
<dbReference type="InterPro" id="IPR037361">
    <property type="entry name" value="COMMD10"/>
</dbReference>
<dbReference type="Pfam" id="PF21672">
    <property type="entry name" value="COMM_HN"/>
    <property type="match status" value="1"/>
</dbReference>
<dbReference type="Proteomes" id="UP001566132">
    <property type="component" value="Unassembled WGS sequence"/>
</dbReference>